<comment type="caution">
    <text evidence="2">The sequence shown here is derived from an EMBL/GenBank/DDBJ whole genome shotgun (WGS) entry which is preliminary data.</text>
</comment>
<reference evidence="2" key="1">
    <citation type="submission" date="2020-11" db="EMBL/GenBank/DDBJ databases">
        <authorList>
            <consortium name="DOE Joint Genome Institute"/>
            <person name="Ahrendt S."/>
            <person name="Riley R."/>
            <person name="Andreopoulos W."/>
            <person name="Labutti K."/>
            <person name="Pangilinan J."/>
            <person name="Ruiz-Duenas F.J."/>
            <person name="Barrasa J.M."/>
            <person name="Sanchez-Garcia M."/>
            <person name="Camarero S."/>
            <person name="Miyauchi S."/>
            <person name="Serrano A."/>
            <person name="Linde D."/>
            <person name="Babiker R."/>
            <person name="Drula E."/>
            <person name="Ayuso-Fernandez I."/>
            <person name="Pacheco R."/>
            <person name="Padilla G."/>
            <person name="Ferreira P."/>
            <person name="Barriuso J."/>
            <person name="Kellner H."/>
            <person name="Castanera R."/>
            <person name="Alfaro M."/>
            <person name="Ramirez L."/>
            <person name="Pisabarro A.G."/>
            <person name="Kuo A."/>
            <person name="Tritt A."/>
            <person name="Lipzen A."/>
            <person name="He G."/>
            <person name="Yan M."/>
            <person name="Ng V."/>
            <person name="Cullen D."/>
            <person name="Martin F."/>
            <person name="Rosso M.-N."/>
            <person name="Henrissat B."/>
            <person name="Hibbett D."/>
            <person name="Martinez A.T."/>
            <person name="Grigoriev I.V."/>
        </authorList>
    </citation>
    <scope>NUCLEOTIDE SEQUENCE</scope>
    <source>
        <strain evidence="2">CIRM-BRFM 674</strain>
    </source>
</reference>
<feature type="compositionally biased region" description="Acidic residues" evidence="1">
    <location>
        <begin position="7"/>
        <end position="16"/>
    </location>
</feature>
<dbReference type="PANTHER" id="PTHR10622:SF10">
    <property type="entry name" value="HET DOMAIN-CONTAINING PROTEIN"/>
    <property type="match status" value="1"/>
</dbReference>
<evidence type="ECO:0000313" key="3">
    <source>
        <dbReference type="Proteomes" id="UP000807469"/>
    </source>
</evidence>
<protein>
    <recommendedName>
        <fullName evidence="4">Heterokaryon incompatibility domain-containing protein</fullName>
    </recommendedName>
</protein>
<dbReference type="EMBL" id="MU155335">
    <property type="protein sequence ID" value="KAF9475375.1"/>
    <property type="molecule type" value="Genomic_DNA"/>
</dbReference>
<gene>
    <name evidence="2" type="ORF">BDN70DRAFT_924037</name>
</gene>
<sequence length="630" mass="71809">MTSEETPTVDEIEVCEGDGTGSPIPSLDVLPGGRLTENSSVDTQARLLLKALENFVVPLATDATSDAQKEDRAGNELISALRRLITVIIRGSSHEIEGQESSQNEILSEDDDDVFSVTDSEDSLVSAEDFRKAVDMPKSSFTRTGIRDFDQDQEGDWEPFEEQKAFTKLQWAMQKHIFNTMPIRLLHFESSGSKPQITLMERAEIYDMIAPRLETHKEIFFSDIRRKSLGATNTTLITQKHVDEVVENWVVYFTRYAILSHTWIRTRPGEVTYADWHKDRKCLPDAKPEGYRKLYRNADVCITHLAKTAILSDMASDPWFSRGWTLQELLAPGYLKFYDATWKTLAEEPYSDKFNPIVSAQIENATQITPDELSYKSLHEVPISRRMRWAAMRQVTREEDTAYSLMGIFHVSISIAYGEGAQKAFRRLITEIMNTFPNVMDIFNWAGTREIDSSPSSLFPSSPSSYLSSAQDLTLSTRFPIKPFTLTHLGLRVPMLVIPAISPANAALDYTPFGDYYATVDVFWASDHERLPYSYNLLDKKIFDQEGFALSEVRFQMMFGILNFDGMYTEKPIVFELKSNNNPQRLDSSLVANRGQFIVVAPENDEYYCLQRNELIDQKMKISVYNLKVV</sequence>
<dbReference type="Proteomes" id="UP000807469">
    <property type="component" value="Unassembled WGS sequence"/>
</dbReference>
<organism evidence="2 3">
    <name type="scientific">Pholiota conissans</name>
    <dbReference type="NCBI Taxonomy" id="109636"/>
    <lineage>
        <taxon>Eukaryota</taxon>
        <taxon>Fungi</taxon>
        <taxon>Dikarya</taxon>
        <taxon>Basidiomycota</taxon>
        <taxon>Agaricomycotina</taxon>
        <taxon>Agaricomycetes</taxon>
        <taxon>Agaricomycetidae</taxon>
        <taxon>Agaricales</taxon>
        <taxon>Agaricineae</taxon>
        <taxon>Strophariaceae</taxon>
        <taxon>Pholiota</taxon>
    </lineage>
</organism>
<dbReference type="OrthoDB" id="5122891at2759"/>
<name>A0A9P6CW58_9AGAR</name>
<feature type="region of interest" description="Disordered" evidence="1">
    <location>
        <begin position="1"/>
        <end position="25"/>
    </location>
</feature>
<dbReference type="AlphaFoldDB" id="A0A9P6CW58"/>
<evidence type="ECO:0000256" key="1">
    <source>
        <dbReference type="SAM" id="MobiDB-lite"/>
    </source>
</evidence>
<keyword evidence="3" id="KW-1185">Reference proteome</keyword>
<proteinExistence type="predicted"/>
<evidence type="ECO:0008006" key="4">
    <source>
        <dbReference type="Google" id="ProtNLM"/>
    </source>
</evidence>
<evidence type="ECO:0000313" key="2">
    <source>
        <dbReference type="EMBL" id="KAF9475375.1"/>
    </source>
</evidence>
<accession>A0A9P6CW58</accession>
<dbReference type="PANTHER" id="PTHR10622">
    <property type="entry name" value="HET DOMAIN-CONTAINING PROTEIN"/>
    <property type="match status" value="1"/>
</dbReference>